<keyword evidence="4" id="KW-1185">Reference proteome</keyword>
<gene>
    <name evidence="3" type="ORF">FHR90_001478</name>
</gene>
<feature type="compositionally biased region" description="Pro residues" evidence="1">
    <location>
        <begin position="85"/>
        <end position="113"/>
    </location>
</feature>
<feature type="compositionally biased region" description="Polar residues" evidence="1">
    <location>
        <begin position="169"/>
        <end position="181"/>
    </location>
</feature>
<evidence type="ECO:0000313" key="4">
    <source>
        <dbReference type="Proteomes" id="UP000557688"/>
    </source>
</evidence>
<keyword evidence="2" id="KW-1133">Transmembrane helix</keyword>
<feature type="region of interest" description="Disordered" evidence="1">
    <location>
        <begin position="36"/>
        <end position="181"/>
    </location>
</feature>
<evidence type="ECO:0008006" key="5">
    <source>
        <dbReference type="Google" id="ProtNLM"/>
    </source>
</evidence>
<evidence type="ECO:0000313" key="3">
    <source>
        <dbReference type="EMBL" id="MBB3173655.1"/>
    </source>
</evidence>
<dbReference type="RefSeq" id="WP_183274988.1">
    <property type="nucleotide sequence ID" value="NZ_JACHXV010000004.1"/>
</dbReference>
<dbReference type="AlphaFoldDB" id="A0A839UYF5"/>
<keyword evidence="2" id="KW-0472">Membrane</keyword>
<dbReference type="Gene3D" id="3.30.1150.10">
    <property type="match status" value="1"/>
</dbReference>
<reference evidence="3 4" key="1">
    <citation type="submission" date="2020-08" db="EMBL/GenBank/DDBJ databases">
        <title>Genomic Encyclopedia of Type Strains, Phase III (KMG-III): the genomes of soil and plant-associated and newly described type strains.</title>
        <authorList>
            <person name="Whitman W."/>
        </authorList>
    </citation>
    <scope>NUCLEOTIDE SEQUENCE [LARGE SCALE GENOMIC DNA]</scope>
    <source>
        <strain evidence="3 4">CECT 8088</strain>
    </source>
</reference>
<feature type="transmembrane region" description="Helical" evidence="2">
    <location>
        <begin position="15"/>
        <end position="35"/>
    </location>
</feature>
<dbReference type="EMBL" id="JACHXV010000004">
    <property type="protein sequence ID" value="MBB3173655.1"/>
    <property type="molecule type" value="Genomic_DNA"/>
</dbReference>
<evidence type="ECO:0000256" key="1">
    <source>
        <dbReference type="SAM" id="MobiDB-lite"/>
    </source>
</evidence>
<dbReference type="PRINTS" id="PR01217">
    <property type="entry name" value="PRICHEXTENSN"/>
</dbReference>
<proteinExistence type="predicted"/>
<keyword evidence="2" id="KW-0812">Transmembrane</keyword>
<sequence length="322" mass="34169">MRRLRDDDRVLRRGLLYSAGAHLLVLLSLLIVLPVPKAPEPEEPPSVEMEFTGGSAATTPEKSEAKPVSKVAPVADPVPHEAQPSPTPPELKPIEEPPPPPPPPTPQPPPPEVTPAKIEPLPTPPKQDTPSPEAVQTPPTPSPPSPAKTIAPPTPNPLPALPSPPVASHITQPNPTKNTAVDSHSLMATLEKFRADQKQTHAPSAQANPDQARGSLANVTGQLTQGQQAAIGNSVKRCYTEDTEARDYAQFSAHLTVTVDASGEARMVSFSPGDAARMASDPGYRALAERARAAVLSPQCAHLPMPPNLLGRTQQLKFVFRP</sequence>
<dbReference type="Proteomes" id="UP000557688">
    <property type="component" value="Unassembled WGS sequence"/>
</dbReference>
<name>A0A839UYF5_9PROT</name>
<feature type="compositionally biased region" description="Pro residues" evidence="1">
    <location>
        <begin position="138"/>
        <end position="165"/>
    </location>
</feature>
<organism evidence="3 4">
    <name type="scientific">Endobacter medicaginis</name>
    <dbReference type="NCBI Taxonomy" id="1181271"/>
    <lineage>
        <taxon>Bacteria</taxon>
        <taxon>Pseudomonadati</taxon>
        <taxon>Pseudomonadota</taxon>
        <taxon>Alphaproteobacteria</taxon>
        <taxon>Acetobacterales</taxon>
        <taxon>Acetobacteraceae</taxon>
        <taxon>Endobacter</taxon>
    </lineage>
</organism>
<evidence type="ECO:0000256" key="2">
    <source>
        <dbReference type="SAM" id="Phobius"/>
    </source>
</evidence>
<comment type="caution">
    <text evidence="3">The sequence shown here is derived from an EMBL/GenBank/DDBJ whole genome shotgun (WGS) entry which is preliminary data.</text>
</comment>
<accession>A0A839UYF5</accession>
<protein>
    <recommendedName>
        <fullName evidence="5">Energy transducer TonB</fullName>
    </recommendedName>
</protein>